<protein>
    <submittedName>
        <fullName evidence="2">Molybdenum cofactor sulfurase domain-containing protein</fullName>
    </submittedName>
</protein>
<accession>Q55D22</accession>
<dbReference type="AlphaFoldDB" id="Q55D22"/>
<dbReference type="PANTHER" id="PTHR14237">
    <property type="entry name" value="MOLYBDOPTERIN COFACTOR SULFURASE MOSC"/>
    <property type="match status" value="1"/>
</dbReference>
<sequence>MLNKKYLLTISSIILTSSFLLYKLYDYFNEENKLNKFNQISIDKIIIYPVKACKGIEVKKCKLTEYGFENDRRWMVIKDNRYVGQKPYPVLSTVKTEFSEDGLFLIISKAGIKKQLKISTKPLSSSEMNPELIYSNISTLDNISQCYDQGDEAAQWFSNIMNDSSGTIRFVQMCPPDLWKRNIRKHIGDNLKTNSTNQDNEKEYKNSLSNSCQIMFLSKSSIDDLNKRVEKNRIENGESIKDKPSLKYDRFRPNLIINGTTPFQEDHWKSIEIENKSETTTTTIELKIADGNARCPVVTIDQDMGVLDPYNDDEPLRTLKTFRKVDCVIGQKVLFGTYAVTNPKDLGKFIYVGDKINILQVGFSSNFYSKIPK</sequence>
<comment type="caution">
    <text evidence="2">The sequence shown here is derived from an EMBL/GenBank/DDBJ whole genome shotgun (WGS) entry which is preliminary data.</text>
</comment>
<dbReference type="RefSeq" id="XP_646309.1">
    <property type="nucleotide sequence ID" value="XM_641217.1"/>
</dbReference>
<gene>
    <name evidence="2" type="ORF">DDB_G0270652</name>
</gene>
<dbReference type="GO" id="GO:0030151">
    <property type="term" value="F:molybdenum ion binding"/>
    <property type="evidence" value="ECO:0007669"/>
    <property type="project" value="InterPro"/>
</dbReference>
<dbReference type="eggNOG" id="KOG2362">
    <property type="taxonomic scope" value="Eukaryota"/>
</dbReference>
<reference evidence="2 3" key="1">
    <citation type="journal article" date="2005" name="Nature">
        <title>The genome of the social amoeba Dictyostelium discoideum.</title>
        <authorList>
            <consortium name="The Dictyostelium discoideum Sequencing Consortium"/>
            <person name="Eichinger L."/>
            <person name="Pachebat J.A."/>
            <person name="Glockner G."/>
            <person name="Rajandream M.A."/>
            <person name="Sucgang R."/>
            <person name="Berriman M."/>
            <person name="Song J."/>
            <person name="Olsen R."/>
            <person name="Szafranski K."/>
            <person name="Xu Q."/>
            <person name="Tunggal B."/>
            <person name="Kummerfeld S."/>
            <person name="Madera M."/>
            <person name="Konfortov B.A."/>
            <person name="Rivero F."/>
            <person name="Bankier A.T."/>
            <person name="Lehmann R."/>
            <person name="Hamlin N."/>
            <person name="Davies R."/>
            <person name="Gaudet P."/>
            <person name="Fey P."/>
            <person name="Pilcher K."/>
            <person name="Chen G."/>
            <person name="Saunders D."/>
            <person name="Sodergren E."/>
            <person name="Davis P."/>
            <person name="Kerhornou A."/>
            <person name="Nie X."/>
            <person name="Hall N."/>
            <person name="Anjard C."/>
            <person name="Hemphill L."/>
            <person name="Bason N."/>
            <person name="Farbrother P."/>
            <person name="Desany B."/>
            <person name="Just E."/>
            <person name="Morio T."/>
            <person name="Rost R."/>
            <person name="Churcher C."/>
            <person name="Cooper J."/>
            <person name="Haydock S."/>
            <person name="van Driessche N."/>
            <person name="Cronin A."/>
            <person name="Goodhead I."/>
            <person name="Muzny D."/>
            <person name="Mourier T."/>
            <person name="Pain A."/>
            <person name="Lu M."/>
            <person name="Harper D."/>
            <person name="Lindsay R."/>
            <person name="Hauser H."/>
            <person name="James K."/>
            <person name="Quiles M."/>
            <person name="Madan Babu M."/>
            <person name="Saito T."/>
            <person name="Buchrieser C."/>
            <person name="Wardroper A."/>
            <person name="Felder M."/>
            <person name="Thangavelu M."/>
            <person name="Johnson D."/>
            <person name="Knights A."/>
            <person name="Loulseged H."/>
            <person name="Mungall K."/>
            <person name="Oliver K."/>
            <person name="Price C."/>
            <person name="Quail M.A."/>
            <person name="Urushihara H."/>
            <person name="Hernandez J."/>
            <person name="Rabbinowitsch E."/>
            <person name="Steffen D."/>
            <person name="Sanders M."/>
            <person name="Ma J."/>
            <person name="Kohara Y."/>
            <person name="Sharp S."/>
            <person name="Simmonds M."/>
            <person name="Spiegler S."/>
            <person name="Tivey A."/>
            <person name="Sugano S."/>
            <person name="White B."/>
            <person name="Walker D."/>
            <person name="Woodward J."/>
            <person name="Winckler T."/>
            <person name="Tanaka Y."/>
            <person name="Shaulsky G."/>
            <person name="Schleicher M."/>
            <person name="Weinstock G."/>
            <person name="Rosenthal A."/>
            <person name="Cox E.C."/>
            <person name="Chisholm R.L."/>
            <person name="Gibbs R."/>
            <person name="Loomis W.F."/>
            <person name="Platzer M."/>
            <person name="Kay R.R."/>
            <person name="Williams J."/>
            <person name="Dear P.H."/>
            <person name="Noegel A.A."/>
            <person name="Barrell B."/>
            <person name="Kuspa A."/>
        </authorList>
    </citation>
    <scope>NUCLEOTIDE SEQUENCE [LARGE SCALE GENOMIC DNA]</scope>
    <source>
        <strain evidence="2 3">AX4</strain>
    </source>
</reference>
<keyword evidence="3" id="KW-1185">Reference proteome</keyword>
<organism evidence="2 3">
    <name type="scientific">Dictyostelium discoideum</name>
    <name type="common">Social amoeba</name>
    <dbReference type="NCBI Taxonomy" id="44689"/>
    <lineage>
        <taxon>Eukaryota</taxon>
        <taxon>Amoebozoa</taxon>
        <taxon>Evosea</taxon>
        <taxon>Eumycetozoa</taxon>
        <taxon>Dictyostelia</taxon>
        <taxon>Dictyosteliales</taxon>
        <taxon>Dictyosteliaceae</taxon>
        <taxon>Dictyostelium</taxon>
    </lineage>
</organism>
<evidence type="ECO:0000313" key="2">
    <source>
        <dbReference type="EMBL" id="EAL72676.1"/>
    </source>
</evidence>
<dbReference type="KEGG" id="ddi:DDB_G0270652"/>
<dbReference type="InterPro" id="IPR005303">
    <property type="entry name" value="MOCOS_middle"/>
</dbReference>
<dbReference type="GO" id="GO:0003824">
    <property type="term" value="F:catalytic activity"/>
    <property type="evidence" value="ECO:0007669"/>
    <property type="project" value="InterPro"/>
</dbReference>
<dbReference type="VEuPathDB" id="AmoebaDB:DDB_G0270652"/>
<dbReference type="Pfam" id="PF03476">
    <property type="entry name" value="MOSC_N"/>
    <property type="match status" value="1"/>
</dbReference>
<dbReference type="InterPro" id="IPR005302">
    <property type="entry name" value="MoCF_Sase_C"/>
</dbReference>
<dbReference type="dictyBase" id="DDB_G0270652"/>
<name>Q55D22_DICDI</name>
<dbReference type="FunCoup" id="Q55D22">
    <property type="interactions" value="15"/>
</dbReference>
<dbReference type="GO" id="GO:0030170">
    <property type="term" value="F:pyridoxal phosphate binding"/>
    <property type="evidence" value="ECO:0007669"/>
    <property type="project" value="InterPro"/>
</dbReference>
<dbReference type="PROSITE" id="PS51340">
    <property type="entry name" value="MOSC"/>
    <property type="match status" value="1"/>
</dbReference>
<dbReference type="Pfam" id="PF03473">
    <property type="entry name" value="MOSC"/>
    <property type="match status" value="1"/>
</dbReference>
<evidence type="ECO:0000259" key="1">
    <source>
        <dbReference type="PROSITE" id="PS51340"/>
    </source>
</evidence>
<dbReference type="SUPFAM" id="SSF141673">
    <property type="entry name" value="MOSC N-terminal domain-like"/>
    <property type="match status" value="1"/>
</dbReference>
<evidence type="ECO:0000313" key="3">
    <source>
        <dbReference type="Proteomes" id="UP000002195"/>
    </source>
</evidence>
<dbReference type="PhylomeDB" id="Q55D22"/>
<dbReference type="Proteomes" id="UP000002195">
    <property type="component" value="Unassembled WGS sequence"/>
</dbReference>
<proteinExistence type="predicted"/>
<dbReference type="GeneID" id="8617264"/>
<dbReference type="OMA" id="CCPLMIL"/>
<dbReference type="PANTHER" id="PTHR14237:SF59">
    <property type="entry name" value="MOLYBDENUM COFACTOR SULFURASE DOMAIN-CONTAINING PROTEIN"/>
    <property type="match status" value="1"/>
</dbReference>
<dbReference type="InParanoid" id="Q55D22"/>
<dbReference type="EMBL" id="AAFI02000005">
    <property type="protein sequence ID" value="EAL72676.1"/>
    <property type="molecule type" value="Genomic_DNA"/>
</dbReference>
<feature type="domain" description="MOSC" evidence="1">
    <location>
        <begin position="180"/>
        <end position="359"/>
    </location>
</feature>
<dbReference type="PaxDb" id="44689-DDB0302433"/>
<dbReference type="Reactome" id="R-DDI-211945">
    <property type="pathway name" value="Phase I - Functionalization of compounds"/>
</dbReference>
<dbReference type="HOGENOM" id="CLU_028286_1_0_1"/>
<dbReference type="STRING" id="44689.Q55D22"/>
<dbReference type="SMR" id="Q55D22"/>